<comment type="caution">
    <text evidence="1">The sequence shown here is derived from an EMBL/GenBank/DDBJ whole genome shotgun (WGS) entry which is preliminary data.</text>
</comment>
<reference evidence="1 2" key="2">
    <citation type="journal article" date="2022" name="Mol. Ecol. Resour.">
        <title>The genomes of chicory, endive, great burdock and yacon provide insights into Asteraceae paleo-polyploidization history and plant inulin production.</title>
        <authorList>
            <person name="Fan W."/>
            <person name="Wang S."/>
            <person name="Wang H."/>
            <person name="Wang A."/>
            <person name="Jiang F."/>
            <person name="Liu H."/>
            <person name="Zhao H."/>
            <person name="Xu D."/>
            <person name="Zhang Y."/>
        </authorList>
    </citation>
    <scope>NUCLEOTIDE SEQUENCE [LARGE SCALE GENOMIC DNA]</scope>
    <source>
        <strain evidence="2">cv. Niubang</strain>
    </source>
</reference>
<dbReference type="Proteomes" id="UP001055879">
    <property type="component" value="Linkage Group LG11"/>
</dbReference>
<evidence type="ECO:0000313" key="2">
    <source>
        <dbReference type="Proteomes" id="UP001055879"/>
    </source>
</evidence>
<evidence type="ECO:0000313" key="1">
    <source>
        <dbReference type="EMBL" id="KAI3693186.1"/>
    </source>
</evidence>
<reference evidence="2" key="1">
    <citation type="journal article" date="2022" name="Mol. Ecol. Resour.">
        <title>The genomes of chicory, endive, great burdock and yacon provide insights into Asteraceae palaeo-polyploidization history and plant inulin production.</title>
        <authorList>
            <person name="Fan W."/>
            <person name="Wang S."/>
            <person name="Wang H."/>
            <person name="Wang A."/>
            <person name="Jiang F."/>
            <person name="Liu H."/>
            <person name="Zhao H."/>
            <person name="Xu D."/>
            <person name="Zhang Y."/>
        </authorList>
    </citation>
    <scope>NUCLEOTIDE SEQUENCE [LARGE SCALE GENOMIC DNA]</scope>
    <source>
        <strain evidence="2">cv. Niubang</strain>
    </source>
</reference>
<dbReference type="EMBL" id="CM042057">
    <property type="protein sequence ID" value="KAI3693186.1"/>
    <property type="molecule type" value="Genomic_DNA"/>
</dbReference>
<protein>
    <submittedName>
        <fullName evidence="1">Uncharacterized protein</fullName>
    </submittedName>
</protein>
<sequence length="124" mass="14477">MVLTTRDSGERQERVTLLKLGERLKGASEEIIIFISKWKCSLDSDEFRTKRGSIDVLREEIDGLIKYYKVYNNSKNVVEIVMSLEEREARIDALREEIDGLIKYYNECNNSGDVAEFRRKRGSH</sequence>
<gene>
    <name evidence="1" type="ORF">L6452_33017</name>
</gene>
<name>A0ACB8Z650_ARCLA</name>
<keyword evidence="2" id="KW-1185">Reference proteome</keyword>
<proteinExistence type="predicted"/>
<organism evidence="1 2">
    <name type="scientific">Arctium lappa</name>
    <name type="common">Greater burdock</name>
    <name type="synonym">Lappa major</name>
    <dbReference type="NCBI Taxonomy" id="4217"/>
    <lineage>
        <taxon>Eukaryota</taxon>
        <taxon>Viridiplantae</taxon>
        <taxon>Streptophyta</taxon>
        <taxon>Embryophyta</taxon>
        <taxon>Tracheophyta</taxon>
        <taxon>Spermatophyta</taxon>
        <taxon>Magnoliopsida</taxon>
        <taxon>eudicotyledons</taxon>
        <taxon>Gunneridae</taxon>
        <taxon>Pentapetalae</taxon>
        <taxon>asterids</taxon>
        <taxon>campanulids</taxon>
        <taxon>Asterales</taxon>
        <taxon>Asteraceae</taxon>
        <taxon>Carduoideae</taxon>
        <taxon>Cardueae</taxon>
        <taxon>Arctiinae</taxon>
        <taxon>Arctium</taxon>
    </lineage>
</organism>
<accession>A0ACB8Z650</accession>